<reference evidence="2 3" key="1">
    <citation type="submission" date="2018-02" db="EMBL/GenBank/DDBJ databases">
        <title>Corynebacterium alimpuense sp. nov., a marine obligate actinomycete isolated from sediments of Valparaiso bay, Chile.</title>
        <authorList>
            <person name="Claverias F."/>
            <person name="Gonzales-Siles L."/>
            <person name="Salva-Serra F."/>
            <person name="Inganaes E."/>
            <person name="Molin K."/>
            <person name="Cumsille A."/>
            <person name="Undabarrena A."/>
            <person name="Couve E."/>
            <person name="Moore E.R.B."/>
            <person name="Gomila M."/>
            <person name="Camara B."/>
        </authorList>
    </citation>
    <scope>NUCLEOTIDE SEQUENCE [LARGE SCALE GENOMIC DNA]</scope>
    <source>
        <strain evidence="2 3">CCUG 69366</strain>
    </source>
</reference>
<organism evidence="2 3">
    <name type="scientific">Corynebacterium alimapuense</name>
    <dbReference type="NCBI Taxonomy" id="1576874"/>
    <lineage>
        <taxon>Bacteria</taxon>
        <taxon>Bacillati</taxon>
        <taxon>Actinomycetota</taxon>
        <taxon>Actinomycetes</taxon>
        <taxon>Mycobacteriales</taxon>
        <taxon>Corynebacteriaceae</taxon>
        <taxon>Corynebacterium</taxon>
    </lineage>
</organism>
<dbReference type="OrthoDB" id="4411700at2"/>
<evidence type="ECO:0000313" key="2">
    <source>
        <dbReference type="EMBL" id="RNE48848.1"/>
    </source>
</evidence>
<dbReference type="Proteomes" id="UP000266975">
    <property type="component" value="Unassembled WGS sequence"/>
</dbReference>
<sequence length="467" mass="47689">MTAPIAVAGYRGAVELLRQASRGSYRGPMVPAAELMERVMATDGLDPGALLEQTRLAAGSSDSTSMRGGIFQQVTEFISQAALGEILGRLSDTVRDFFDNREQSQELEHSAESAGEALTDIEEVSETGIDEIVLALRAVIEQLSGFLGSLDPAEYPHEFAECVASGADLIDSAGAGIIGCCQDRDEAVAGCLNELLDRGNAVCESNGSYVEPEVVSCESSPTAPVAEPSTQDCPTLPQSAGSSSSAPALPTCPPTAAPTGSESLAQAQGGTGVVGETFAASSTAQTAQTAQTGQGTVSAQECPTLVVDKQECPTPAVVEECSESTAESGQCNGVLGALGIGVALIGLGLLLHACEEAAACAEVPADTLETEPEPEPPAPEPETPAEPSPPSSPDEVIAPPEALAEVEEPPAPPKKNLPIVETAAVESFDNPPLAEQPQAAADSYSASELVEPAPVETPGGARKAGKW</sequence>
<protein>
    <submittedName>
        <fullName evidence="2">Uncharacterized protein</fullName>
    </submittedName>
</protein>
<evidence type="ECO:0000256" key="1">
    <source>
        <dbReference type="SAM" id="MobiDB-lite"/>
    </source>
</evidence>
<feature type="compositionally biased region" description="Low complexity" evidence="1">
    <location>
        <begin position="239"/>
        <end position="249"/>
    </location>
</feature>
<name>A0A3M8K8Q9_9CORY</name>
<comment type="caution">
    <text evidence="2">The sequence shown here is derived from an EMBL/GenBank/DDBJ whole genome shotgun (WGS) entry which is preliminary data.</text>
</comment>
<feature type="compositionally biased region" description="Pro residues" evidence="1">
    <location>
        <begin position="375"/>
        <end position="392"/>
    </location>
</feature>
<dbReference type="RefSeq" id="WP_123047986.1">
    <property type="nucleotide sequence ID" value="NZ_PTJO01000004.1"/>
</dbReference>
<proteinExistence type="predicted"/>
<accession>A0A3M8K8Q9</accession>
<feature type="region of interest" description="Disordered" evidence="1">
    <location>
        <begin position="366"/>
        <end position="467"/>
    </location>
</feature>
<feature type="region of interest" description="Disordered" evidence="1">
    <location>
        <begin position="219"/>
        <end position="269"/>
    </location>
</feature>
<feature type="compositionally biased region" description="Low complexity" evidence="1">
    <location>
        <begin position="393"/>
        <end position="403"/>
    </location>
</feature>
<dbReference type="AlphaFoldDB" id="A0A3M8K8Q9"/>
<dbReference type="EMBL" id="PTJO01000004">
    <property type="protein sequence ID" value="RNE48848.1"/>
    <property type="molecule type" value="Genomic_DNA"/>
</dbReference>
<keyword evidence="3" id="KW-1185">Reference proteome</keyword>
<gene>
    <name evidence="2" type="ORF">C5L39_06005</name>
</gene>
<feature type="compositionally biased region" description="Polar residues" evidence="1">
    <location>
        <begin position="219"/>
        <end position="238"/>
    </location>
</feature>
<evidence type="ECO:0000313" key="3">
    <source>
        <dbReference type="Proteomes" id="UP000266975"/>
    </source>
</evidence>